<accession>A0A8H6XZV7</accession>
<dbReference type="Proteomes" id="UP000623467">
    <property type="component" value="Unassembled WGS sequence"/>
</dbReference>
<feature type="region of interest" description="Disordered" evidence="1">
    <location>
        <begin position="86"/>
        <end position="105"/>
    </location>
</feature>
<keyword evidence="3" id="KW-1185">Reference proteome</keyword>
<dbReference type="EMBL" id="JACAZH010000014">
    <property type="protein sequence ID" value="KAF7350678.1"/>
    <property type="molecule type" value="Genomic_DNA"/>
</dbReference>
<dbReference type="AlphaFoldDB" id="A0A8H6XZV7"/>
<sequence>MRAPPPNTPPFVLPTPASSSSLFTSSVSTAPGLGGGTGAAAGAPGIQDGGDTFMTITTRPEFAGHSMEEHRLAFLRHGTELTSAQIFSGAGPSSQPPSLSVSQPANPLLRPPVQTQPQTLFGVATPTHQPTSLFTGATLFGSAPPPQPAPLQTGGFSFGGAPSISTPAAPTTSIFGAPPAAPTTTAPAFSFGAPAAAPANAFAAPQQQQGQGQTPQFSFGGDANCGRDRRGRDGVFVWGAEVLGS</sequence>
<feature type="compositionally biased region" description="Low complexity" evidence="1">
    <location>
        <begin position="92"/>
        <end position="104"/>
    </location>
</feature>
<evidence type="ECO:0000256" key="1">
    <source>
        <dbReference type="SAM" id="MobiDB-lite"/>
    </source>
</evidence>
<feature type="region of interest" description="Disordered" evidence="1">
    <location>
        <begin position="1"/>
        <end position="46"/>
    </location>
</feature>
<feature type="region of interest" description="Disordered" evidence="1">
    <location>
        <begin position="199"/>
        <end position="231"/>
    </location>
</feature>
<dbReference type="OrthoDB" id="3234974at2759"/>
<protein>
    <submittedName>
        <fullName evidence="2">Uncharacterized protein</fullName>
    </submittedName>
</protein>
<name>A0A8H6XZV7_9AGAR</name>
<gene>
    <name evidence="2" type="ORF">MSAN_01628500</name>
</gene>
<feature type="compositionally biased region" description="Low complexity" evidence="1">
    <location>
        <begin position="14"/>
        <end position="31"/>
    </location>
</feature>
<proteinExistence type="predicted"/>
<feature type="compositionally biased region" description="Low complexity" evidence="1">
    <location>
        <begin position="199"/>
        <end position="224"/>
    </location>
</feature>
<organism evidence="2 3">
    <name type="scientific">Mycena sanguinolenta</name>
    <dbReference type="NCBI Taxonomy" id="230812"/>
    <lineage>
        <taxon>Eukaryota</taxon>
        <taxon>Fungi</taxon>
        <taxon>Dikarya</taxon>
        <taxon>Basidiomycota</taxon>
        <taxon>Agaricomycotina</taxon>
        <taxon>Agaricomycetes</taxon>
        <taxon>Agaricomycetidae</taxon>
        <taxon>Agaricales</taxon>
        <taxon>Marasmiineae</taxon>
        <taxon>Mycenaceae</taxon>
        <taxon>Mycena</taxon>
    </lineage>
</organism>
<comment type="caution">
    <text evidence="2">The sequence shown here is derived from an EMBL/GenBank/DDBJ whole genome shotgun (WGS) entry which is preliminary data.</text>
</comment>
<evidence type="ECO:0000313" key="3">
    <source>
        <dbReference type="Proteomes" id="UP000623467"/>
    </source>
</evidence>
<feature type="compositionally biased region" description="Pro residues" evidence="1">
    <location>
        <begin position="1"/>
        <end position="13"/>
    </location>
</feature>
<reference evidence="2" key="1">
    <citation type="submission" date="2020-05" db="EMBL/GenBank/DDBJ databases">
        <title>Mycena genomes resolve the evolution of fungal bioluminescence.</title>
        <authorList>
            <person name="Tsai I.J."/>
        </authorList>
    </citation>
    <scope>NUCLEOTIDE SEQUENCE</scope>
    <source>
        <strain evidence="2">160909Yilan</strain>
    </source>
</reference>
<evidence type="ECO:0000313" key="2">
    <source>
        <dbReference type="EMBL" id="KAF7350678.1"/>
    </source>
</evidence>